<dbReference type="EMBL" id="QKVK01000002">
    <property type="protein sequence ID" value="PZF77724.1"/>
    <property type="molecule type" value="Genomic_DNA"/>
</dbReference>
<dbReference type="Gene3D" id="2.30.110.10">
    <property type="entry name" value="Electron Transport, Fmn-binding Protein, Chain A"/>
    <property type="match status" value="1"/>
</dbReference>
<dbReference type="GO" id="GO:0042602">
    <property type="term" value="F:riboflavin reductase (NADPH) activity"/>
    <property type="evidence" value="ECO:0007669"/>
    <property type="project" value="TreeGrafter"/>
</dbReference>
<dbReference type="InterPro" id="IPR002563">
    <property type="entry name" value="Flavin_Rdtase-like_dom"/>
</dbReference>
<reference evidence="4" key="1">
    <citation type="submission" date="2018-06" db="EMBL/GenBank/DDBJ databases">
        <title>Aestuariibacter litoralis strain KCTC 52945T.</title>
        <authorList>
            <person name="Li X."/>
            <person name="Salam N."/>
            <person name="Li J.-L."/>
            <person name="Chen Y.-M."/>
            <person name="Yang Z.-W."/>
            <person name="Zhang L.-Y."/>
            <person name="Han M.-X."/>
            <person name="Xiao M."/>
            <person name="Li W.-J."/>
        </authorList>
    </citation>
    <scope>NUCLEOTIDE SEQUENCE [LARGE SCALE GENOMIC DNA]</scope>
    <source>
        <strain evidence="4">KCTC 52945</strain>
    </source>
</reference>
<dbReference type="SUPFAM" id="SSF50475">
    <property type="entry name" value="FMN-binding split barrel"/>
    <property type="match status" value="1"/>
</dbReference>
<dbReference type="AlphaFoldDB" id="A0A2W2BBW2"/>
<dbReference type="Pfam" id="PF01613">
    <property type="entry name" value="Flavin_Reduct"/>
    <property type="match status" value="1"/>
</dbReference>
<accession>A0A2W2BBW2</accession>
<dbReference type="PANTHER" id="PTHR30466">
    <property type="entry name" value="FLAVIN REDUCTASE"/>
    <property type="match status" value="1"/>
</dbReference>
<dbReference type="InterPro" id="IPR050268">
    <property type="entry name" value="NADH-dep_flavin_reductase"/>
</dbReference>
<evidence type="ECO:0000256" key="1">
    <source>
        <dbReference type="ARBA" id="ARBA00023002"/>
    </source>
</evidence>
<protein>
    <submittedName>
        <fullName evidence="3">Flavin reductase</fullName>
    </submittedName>
</protein>
<name>A0A2W2BBW2_9HYPH</name>
<evidence type="ECO:0000313" key="4">
    <source>
        <dbReference type="Proteomes" id="UP000248795"/>
    </source>
</evidence>
<keyword evidence="1" id="KW-0560">Oxidoreductase</keyword>
<dbReference type="SMART" id="SM00903">
    <property type="entry name" value="Flavin_Reduct"/>
    <property type="match status" value="1"/>
</dbReference>
<comment type="caution">
    <text evidence="3">The sequence shown here is derived from an EMBL/GenBank/DDBJ whole genome shotgun (WGS) entry which is preliminary data.</text>
</comment>
<evidence type="ECO:0000313" key="3">
    <source>
        <dbReference type="EMBL" id="PZF77724.1"/>
    </source>
</evidence>
<gene>
    <name evidence="3" type="ORF">DK847_04630</name>
</gene>
<proteinExistence type="predicted"/>
<evidence type="ECO:0000259" key="2">
    <source>
        <dbReference type="SMART" id="SM00903"/>
    </source>
</evidence>
<dbReference type="GO" id="GO:0010181">
    <property type="term" value="F:FMN binding"/>
    <property type="evidence" value="ECO:0007669"/>
    <property type="project" value="InterPro"/>
</dbReference>
<dbReference type="InterPro" id="IPR012349">
    <property type="entry name" value="Split_barrel_FMN-bd"/>
</dbReference>
<dbReference type="PANTHER" id="PTHR30466:SF1">
    <property type="entry name" value="FMN REDUCTASE (NADH) RUTF"/>
    <property type="match status" value="1"/>
</dbReference>
<dbReference type="Proteomes" id="UP000248795">
    <property type="component" value="Unassembled WGS sequence"/>
</dbReference>
<organism evidence="3 4">
    <name type="scientific">Aestuariivirga litoralis</name>
    <dbReference type="NCBI Taxonomy" id="2650924"/>
    <lineage>
        <taxon>Bacteria</taxon>
        <taxon>Pseudomonadati</taxon>
        <taxon>Pseudomonadota</taxon>
        <taxon>Alphaproteobacteria</taxon>
        <taxon>Hyphomicrobiales</taxon>
        <taxon>Aestuariivirgaceae</taxon>
        <taxon>Aestuariivirga</taxon>
    </lineage>
</organism>
<keyword evidence="4" id="KW-1185">Reference proteome</keyword>
<feature type="domain" description="Flavin reductase like" evidence="2">
    <location>
        <begin position="34"/>
        <end position="180"/>
    </location>
</feature>
<sequence>MHPVSSSGHLNGGNGQMNAMAKPPVGAAQFTAAMGLAATGVSVVTTDGPLGRFGLTVSAVSSVSAEPPLVLCCINRKSPAVAAVEGNGVFAVNLLSAAHRAYAETFAGRPREGRPFDFSNHDWRDGELGLPLVSDATAIFECEVHDQLDAGTHRIFIGRVVAAHSGAADPLVYCNRAFARIVHHEGN</sequence>